<reference evidence="10 11" key="1">
    <citation type="submission" date="2017-11" db="EMBL/GenBank/DDBJ databases">
        <title>Bacterial isolate from king chilli rhizosphere.</title>
        <authorList>
            <person name="Takhelmayum P."/>
            <person name="Sarangthem I."/>
        </authorList>
    </citation>
    <scope>NUCLEOTIDE SEQUENCE [LARGE SCALE GENOMIC DNA]</scope>
    <source>
        <strain evidence="11">t26</strain>
    </source>
</reference>
<dbReference type="NCBIfam" id="TIGR03625">
    <property type="entry name" value="L3_bact"/>
    <property type="match status" value="1"/>
</dbReference>
<evidence type="ECO:0000256" key="5">
    <source>
        <dbReference type="ARBA" id="ARBA00023274"/>
    </source>
</evidence>
<dbReference type="GO" id="GO:0006412">
    <property type="term" value="P:translation"/>
    <property type="evidence" value="ECO:0007669"/>
    <property type="project" value="UniProtKB-UniRule"/>
</dbReference>
<dbReference type="GO" id="GO:0019843">
    <property type="term" value="F:rRNA binding"/>
    <property type="evidence" value="ECO:0007669"/>
    <property type="project" value="UniProtKB-UniRule"/>
</dbReference>
<dbReference type="Proteomes" id="UP000232101">
    <property type="component" value="Unassembled WGS sequence"/>
</dbReference>
<dbReference type="Gene3D" id="2.40.30.10">
    <property type="entry name" value="Translation factors"/>
    <property type="match status" value="1"/>
</dbReference>
<accession>A0A2M9Q573</accession>
<name>A0A2M9Q573_9BACI</name>
<dbReference type="InterPro" id="IPR000597">
    <property type="entry name" value="Ribosomal_uL3"/>
</dbReference>
<dbReference type="InterPro" id="IPR019926">
    <property type="entry name" value="Ribosomal_uL3_CS"/>
</dbReference>
<keyword evidence="4 7" id="KW-0689">Ribosomal protein</keyword>
<comment type="subunit">
    <text evidence="7 9">Part of the 50S ribosomal subunit. Forms a cluster with proteins L14 and L19.</text>
</comment>
<dbReference type="PANTHER" id="PTHR11229:SF16">
    <property type="entry name" value="LARGE RIBOSOMAL SUBUNIT PROTEIN UL3C"/>
    <property type="match status" value="1"/>
</dbReference>
<keyword evidence="2 7" id="KW-0699">rRNA-binding</keyword>
<evidence type="ECO:0000256" key="8">
    <source>
        <dbReference type="RuleBase" id="RU003905"/>
    </source>
</evidence>
<evidence type="ECO:0000256" key="9">
    <source>
        <dbReference type="RuleBase" id="RU003906"/>
    </source>
</evidence>
<comment type="similarity">
    <text evidence="1 7 8">Belongs to the universal ribosomal protein uL3 family.</text>
</comment>
<evidence type="ECO:0000256" key="2">
    <source>
        <dbReference type="ARBA" id="ARBA00022730"/>
    </source>
</evidence>
<evidence type="ECO:0000256" key="7">
    <source>
        <dbReference type="HAMAP-Rule" id="MF_01325"/>
    </source>
</evidence>
<evidence type="ECO:0000256" key="4">
    <source>
        <dbReference type="ARBA" id="ARBA00022980"/>
    </source>
</evidence>
<dbReference type="InterPro" id="IPR009000">
    <property type="entry name" value="Transl_B-barrel_sf"/>
</dbReference>
<evidence type="ECO:0000256" key="1">
    <source>
        <dbReference type="ARBA" id="ARBA00006540"/>
    </source>
</evidence>
<dbReference type="GO" id="GO:0022625">
    <property type="term" value="C:cytosolic large ribosomal subunit"/>
    <property type="evidence" value="ECO:0007669"/>
    <property type="project" value="TreeGrafter"/>
</dbReference>
<evidence type="ECO:0000256" key="3">
    <source>
        <dbReference type="ARBA" id="ARBA00022884"/>
    </source>
</evidence>
<dbReference type="FunFam" id="2.40.30.10:FF:000004">
    <property type="entry name" value="50S ribosomal protein L3"/>
    <property type="match status" value="1"/>
</dbReference>
<evidence type="ECO:0000256" key="6">
    <source>
        <dbReference type="ARBA" id="ARBA00035243"/>
    </source>
</evidence>
<sequence length="213" mass="22939">MIKGILGRKIGMSQVFSDSGNPIVVTVVEVEENVVLQKKTLENDGYDAIQIGFSDKKNPIKAEIGRSQKANTVPKRYVKEIRGASLDVGKRISADIFQEGDIVDVTGISKGKGFQGVIKRHGLSGGPASHGSRFHRAPGSIGVIAKNDGMKVFKGKKMPGRMGGKQTTIQNLTIIKVDSERNLLLIKGNIPGAKKSFVKIETAIKKLTENGDD</sequence>
<gene>
    <name evidence="7" type="primary">rplC</name>
    <name evidence="10" type="ORF">CWD94_15305</name>
</gene>
<dbReference type="PANTHER" id="PTHR11229">
    <property type="entry name" value="50S RIBOSOMAL PROTEIN L3"/>
    <property type="match status" value="1"/>
</dbReference>
<comment type="function">
    <text evidence="7 9">One of the primary rRNA binding proteins, it binds directly near the 3'-end of the 23S rRNA, where it nucleates assembly of the 50S subunit.</text>
</comment>
<evidence type="ECO:0000313" key="11">
    <source>
        <dbReference type="Proteomes" id="UP000232101"/>
    </source>
</evidence>
<dbReference type="GO" id="GO:0003735">
    <property type="term" value="F:structural constituent of ribosome"/>
    <property type="evidence" value="ECO:0007669"/>
    <property type="project" value="UniProtKB-UniRule"/>
</dbReference>
<organism evidence="10 11">
    <name type="scientific">Lysinibacillus xylanilyticus</name>
    <dbReference type="NCBI Taxonomy" id="582475"/>
    <lineage>
        <taxon>Bacteria</taxon>
        <taxon>Bacillati</taxon>
        <taxon>Bacillota</taxon>
        <taxon>Bacilli</taxon>
        <taxon>Bacillales</taxon>
        <taxon>Bacillaceae</taxon>
        <taxon>Lysinibacillus</taxon>
    </lineage>
</organism>
<dbReference type="HAMAP" id="MF_01325_B">
    <property type="entry name" value="Ribosomal_uL3_B"/>
    <property type="match status" value="1"/>
</dbReference>
<dbReference type="Gene3D" id="3.30.160.810">
    <property type="match status" value="1"/>
</dbReference>
<dbReference type="PROSITE" id="PS00474">
    <property type="entry name" value="RIBOSOMAL_L3"/>
    <property type="match status" value="1"/>
</dbReference>
<comment type="caution">
    <text evidence="10">The sequence shown here is derived from an EMBL/GenBank/DDBJ whole genome shotgun (WGS) entry which is preliminary data.</text>
</comment>
<dbReference type="AlphaFoldDB" id="A0A2M9Q573"/>
<evidence type="ECO:0000313" key="10">
    <source>
        <dbReference type="EMBL" id="PJO43122.1"/>
    </source>
</evidence>
<keyword evidence="5 7" id="KW-0687">Ribonucleoprotein</keyword>
<dbReference type="InterPro" id="IPR019927">
    <property type="entry name" value="Ribosomal_uL3_bac/org-type"/>
</dbReference>
<protein>
    <recommendedName>
        <fullName evidence="6 7">Large ribosomal subunit protein uL3</fullName>
    </recommendedName>
</protein>
<dbReference type="EMBL" id="PHQY01000646">
    <property type="protein sequence ID" value="PJO43122.1"/>
    <property type="molecule type" value="Genomic_DNA"/>
</dbReference>
<dbReference type="SUPFAM" id="SSF50447">
    <property type="entry name" value="Translation proteins"/>
    <property type="match status" value="1"/>
</dbReference>
<proteinExistence type="inferred from homology"/>
<dbReference type="Pfam" id="PF00297">
    <property type="entry name" value="Ribosomal_L3"/>
    <property type="match status" value="1"/>
</dbReference>
<dbReference type="RefSeq" id="WP_100543766.1">
    <property type="nucleotide sequence ID" value="NZ_CP158849.1"/>
</dbReference>
<keyword evidence="3 7" id="KW-0694">RNA-binding</keyword>